<dbReference type="FunFam" id="3.90.25.70:FF:000001">
    <property type="entry name" value="Fatty acid synthase subunit alpha"/>
    <property type="match status" value="1"/>
</dbReference>
<evidence type="ECO:0000256" key="3">
    <source>
        <dbReference type="ARBA" id="ARBA00022679"/>
    </source>
</evidence>
<reference evidence="5 6" key="1">
    <citation type="journal article" name="Sci. Rep.">
        <title>Genome-scale phylogenetic analyses confirm Olpidium as the closest living zoosporic fungus to the non-flagellated, terrestrial fungi.</title>
        <authorList>
            <person name="Chang Y."/>
            <person name="Rochon D."/>
            <person name="Sekimoto S."/>
            <person name="Wang Y."/>
            <person name="Chovatia M."/>
            <person name="Sandor L."/>
            <person name="Salamov A."/>
            <person name="Grigoriev I.V."/>
            <person name="Stajich J.E."/>
            <person name="Spatafora J.W."/>
        </authorList>
    </citation>
    <scope>NUCLEOTIDE SEQUENCE [LARGE SCALE GENOMIC DNA]</scope>
    <source>
        <strain evidence="5">S191</strain>
    </source>
</reference>
<evidence type="ECO:0000259" key="4">
    <source>
        <dbReference type="PROSITE" id="PS50075"/>
    </source>
</evidence>
<keyword evidence="2" id="KW-0597">Phosphoprotein</keyword>
<dbReference type="InterPro" id="IPR009081">
    <property type="entry name" value="PP-bd_ACP"/>
</dbReference>
<proteinExistence type="predicted"/>
<dbReference type="SUPFAM" id="SSF52151">
    <property type="entry name" value="FabD/lysophospholipase-like"/>
    <property type="match status" value="1"/>
</dbReference>
<dbReference type="PROSITE" id="PS50075">
    <property type="entry name" value="CARRIER"/>
    <property type="match status" value="1"/>
</dbReference>
<feature type="domain" description="Carrier" evidence="4">
    <location>
        <begin position="389"/>
        <end position="468"/>
    </location>
</feature>
<protein>
    <recommendedName>
        <fullName evidence="4">Carrier domain-containing protein</fullName>
    </recommendedName>
</protein>
<dbReference type="Gene3D" id="3.90.25.70">
    <property type="match status" value="1"/>
</dbReference>
<keyword evidence="3" id="KW-0808">Transferase</keyword>
<dbReference type="EMBL" id="JAEFCI010011734">
    <property type="protein sequence ID" value="KAG5456450.1"/>
    <property type="molecule type" value="Genomic_DNA"/>
</dbReference>
<dbReference type="InterPro" id="IPR016035">
    <property type="entry name" value="Acyl_Trfase/lysoPLipase"/>
</dbReference>
<feature type="non-terminal residue" evidence="5">
    <location>
        <position position="491"/>
    </location>
</feature>
<gene>
    <name evidence="5" type="ORF">BJ554DRAFT_3810</name>
</gene>
<accession>A0A8H7ZNS1</accession>
<dbReference type="PANTHER" id="PTHR10982:SF21">
    <property type="entry name" value="FATTY ACID SYNTHASE SUBUNIT BETA"/>
    <property type="match status" value="1"/>
</dbReference>
<dbReference type="Proteomes" id="UP000673691">
    <property type="component" value="Unassembled WGS sequence"/>
</dbReference>
<keyword evidence="6" id="KW-1185">Reference proteome</keyword>
<dbReference type="GO" id="GO:0008897">
    <property type="term" value="F:holo-[acyl-carrier-protein] synthase activity"/>
    <property type="evidence" value="ECO:0007669"/>
    <property type="project" value="InterPro"/>
</dbReference>
<dbReference type="Pfam" id="PF18325">
    <property type="entry name" value="Fas_alpha_ACP"/>
    <property type="match status" value="1"/>
</dbReference>
<evidence type="ECO:0000256" key="1">
    <source>
        <dbReference type="ARBA" id="ARBA00022450"/>
    </source>
</evidence>
<evidence type="ECO:0000313" key="5">
    <source>
        <dbReference type="EMBL" id="KAG5456450.1"/>
    </source>
</evidence>
<dbReference type="Gene3D" id="6.10.140.1400">
    <property type="match status" value="1"/>
</dbReference>
<dbReference type="InterPro" id="IPR014043">
    <property type="entry name" value="Acyl_transferase_dom"/>
</dbReference>
<evidence type="ECO:0000313" key="6">
    <source>
        <dbReference type="Proteomes" id="UP000673691"/>
    </source>
</evidence>
<comment type="caution">
    <text evidence="5">The sequence shown here is derived from an EMBL/GenBank/DDBJ whole genome shotgun (WGS) entry which is preliminary data.</text>
</comment>
<keyword evidence="1" id="KW-0596">Phosphopantetheine</keyword>
<evidence type="ECO:0000256" key="2">
    <source>
        <dbReference type="ARBA" id="ARBA00022553"/>
    </source>
</evidence>
<dbReference type="InterPro" id="IPR040899">
    <property type="entry name" value="Fas_alpha_ACP"/>
</dbReference>
<dbReference type="FunFam" id="3.30.70.3330:FF:000001">
    <property type="entry name" value="Fatty acid synthase subunit beta dehydratase"/>
    <property type="match status" value="1"/>
</dbReference>
<dbReference type="OrthoDB" id="4251012at2759"/>
<dbReference type="InterPro" id="IPR050830">
    <property type="entry name" value="Fungal_FAS"/>
</dbReference>
<dbReference type="AlphaFoldDB" id="A0A8H7ZNS1"/>
<organism evidence="5 6">
    <name type="scientific">Olpidium bornovanus</name>
    <dbReference type="NCBI Taxonomy" id="278681"/>
    <lineage>
        <taxon>Eukaryota</taxon>
        <taxon>Fungi</taxon>
        <taxon>Fungi incertae sedis</taxon>
        <taxon>Olpidiomycota</taxon>
        <taxon>Olpidiomycotina</taxon>
        <taxon>Olpidiomycetes</taxon>
        <taxon>Olpidiales</taxon>
        <taxon>Olpidiaceae</taxon>
        <taxon>Olpidium</taxon>
    </lineage>
</organism>
<dbReference type="Gene3D" id="3.30.70.3330">
    <property type="match status" value="1"/>
</dbReference>
<dbReference type="PANTHER" id="PTHR10982">
    <property type="entry name" value="MALONYL COA-ACYL CARRIER PROTEIN TRANSACYLASE"/>
    <property type="match status" value="1"/>
</dbReference>
<dbReference type="Pfam" id="PF00698">
    <property type="entry name" value="Acyl_transf_1"/>
    <property type="match status" value="1"/>
</dbReference>
<sequence>MTMQVAVPRDALGRSVYGMCAVNPSRMGRIFGQQALKLVVDVIRRHSGKLLEIVNYNVENIQYVVAGELSNLGVLRVVLDSIKKLKVDLGEVAEERSGAEIEIGLSGLVQSVLQTVERQAEEEGGFLAQVRGEATVPLAGIDVPFHSSFLLNGVVPFRQMLRAKLDPKYINIGLLIGKYIPNLTAAPFDVSKEYARLVYDLTRSDQLSRILSGWSCEAASTEAGKQELGYAILLELLAHQFASPVRWIETQDVLFREFRVERLIEVGPSPVLCGMAARTLKVKYEAFDDALTHRRVQLVTTKHRREIYYEFEDAFSKPAEASAEGVTRSAAAASVPVPALQALAVEPPRPAASVTCVFHLTSVFLSFGAVSKHVPDHQKKKKKKKTNSDEPVQAKEILLALVASKLKKPLSEIAPSKSIKDLVGGKSTLQNEILGDLAAEFGNVLSDKAEELPLGDVAVALQETHSGSLGKTSSGNVNKMISGKMPAGFGM</sequence>
<name>A0A8H7ZNS1_9FUNG</name>